<dbReference type="EMBL" id="AE017352">
    <property type="protein sequence ID" value="AAW46545.1"/>
    <property type="molecule type" value="Genomic_DNA"/>
</dbReference>
<dbReference type="HOGENOM" id="CLU_1304799_0_0_1"/>
<evidence type="ECO:0000313" key="2">
    <source>
        <dbReference type="Proteomes" id="UP000002149"/>
    </source>
</evidence>
<evidence type="ECO:0000313" key="1">
    <source>
        <dbReference type="EMBL" id="AAW46545.1"/>
    </source>
</evidence>
<dbReference type="PaxDb" id="214684-Q5K8L6"/>
<name>Q5K8L6_CRYD1</name>
<proteinExistence type="predicted"/>
<dbReference type="OrthoDB" id="2572234at2759"/>
<dbReference type="Proteomes" id="UP000002149">
    <property type="component" value="Chromosome 12"/>
</dbReference>
<reference evidence="1 2" key="1">
    <citation type="journal article" date="2005" name="Science">
        <title>The genome of the basidiomycetous yeast and human pathogen Cryptococcus neoformans.</title>
        <authorList>
            <person name="Loftus B.J."/>
            <person name="Fung E."/>
            <person name="Roncaglia P."/>
            <person name="Rowley D."/>
            <person name="Amedeo P."/>
            <person name="Bruno D."/>
            <person name="Vamathevan J."/>
            <person name="Miranda M."/>
            <person name="Anderson I.J."/>
            <person name="Fraser J.A."/>
            <person name="Allen J.E."/>
            <person name="Bosdet I.E."/>
            <person name="Brent M.R."/>
            <person name="Chiu R."/>
            <person name="Doering T.L."/>
            <person name="Donlin M.J."/>
            <person name="D'Souza C.A."/>
            <person name="Fox D.S."/>
            <person name="Grinberg V."/>
            <person name="Fu J."/>
            <person name="Fukushima M."/>
            <person name="Haas B.J."/>
            <person name="Huang J.C."/>
            <person name="Janbon G."/>
            <person name="Jones S.J."/>
            <person name="Koo H.L."/>
            <person name="Krzywinski M.I."/>
            <person name="Kwon-Chung J.K."/>
            <person name="Lengeler K.B."/>
            <person name="Maiti R."/>
            <person name="Marra M.A."/>
            <person name="Marra R.E."/>
            <person name="Mathewson C.A."/>
            <person name="Mitchell T.G."/>
            <person name="Pertea M."/>
            <person name="Riggs F.R."/>
            <person name="Salzberg S.L."/>
            <person name="Schein J.E."/>
            <person name="Shvartsbeyn A."/>
            <person name="Shin H."/>
            <person name="Shumway M."/>
            <person name="Specht C.A."/>
            <person name="Suh B.B."/>
            <person name="Tenney A."/>
            <person name="Utterback T.R."/>
            <person name="Wickes B.L."/>
            <person name="Wortman J.R."/>
            <person name="Wye N.H."/>
            <person name="Kronstad J.W."/>
            <person name="Lodge J.K."/>
            <person name="Heitman J."/>
            <person name="Davis R.W."/>
            <person name="Fraser C.M."/>
            <person name="Hyman R.W."/>
        </authorList>
    </citation>
    <scope>NUCLEOTIDE SEQUENCE [LARGE SCALE GENOMIC DNA]</scope>
    <source>
        <strain evidence="2">JEC21 / ATCC MYA-565</strain>
    </source>
</reference>
<keyword evidence="2" id="KW-1185">Reference proteome</keyword>
<dbReference type="AlphaFoldDB" id="Q5K8L6"/>
<sequence>MHPTSTSLCFNQYDWDYTSKYMSCEDFLFTDDIFPSKSTIEADQDGQQNADNKEEADLVNTANTTNDNGFVNTYKSDCTVDAVLQNLTPSNSNDIKGYIMTWAGKGNFLRGEIPFRLYHKVVVVLPYGQYPITQEDEILAFRLASNLRRRIMYRMYARYRCQKHSQLPTEIEAAKLHLAIEAKKLLQRDAFAGFVHVSFGDRHLMSRVASTAYKPKISYDQRCKIAGTIDCEVGGSRTWAELEASWDLERIE</sequence>
<protein>
    <submittedName>
        <fullName evidence="1">Uncharacterized protein</fullName>
    </submittedName>
</protein>
<dbReference type="GeneID" id="3254842"/>
<dbReference type="OMA" id="RRIMYRM"/>
<dbReference type="InParanoid" id="Q5K8L6"/>
<dbReference type="VEuPathDB" id="FungiDB:CNL05220"/>
<dbReference type="KEGG" id="cne:CNL05220"/>
<dbReference type="RefSeq" id="XP_568062.1">
    <property type="nucleotide sequence ID" value="XM_568062.2"/>
</dbReference>
<organism evidence="1 2">
    <name type="scientific">Cryptococcus deneoformans (strain JEC21 / ATCC MYA-565)</name>
    <name type="common">Cryptococcus neoformans var. neoformans serotype D</name>
    <dbReference type="NCBI Taxonomy" id="214684"/>
    <lineage>
        <taxon>Eukaryota</taxon>
        <taxon>Fungi</taxon>
        <taxon>Dikarya</taxon>
        <taxon>Basidiomycota</taxon>
        <taxon>Agaricomycotina</taxon>
        <taxon>Tremellomycetes</taxon>
        <taxon>Tremellales</taxon>
        <taxon>Cryptococcaceae</taxon>
        <taxon>Cryptococcus</taxon>
        <taxon>Cryptococcus neoformans species complex</taxon>
    </lineage>
</organism>
<gene>
    <name evidence="1" type="ordered locus">CNL05220</name>
</gene>
<accession>Q5K8L6</accession>